<organism evidence="12 13">
    <name type="scientific">Oesophagostomum dentatum</name>
    <name type="common">Nodular worm</name>
    <dbReference type="NCBI Taxonomy" id="61180"/>
    <lineage>
        <taxon>Eukaryota</taxon>
        <taxon>Metazoa</taxon>
        <taxon>Ecdysozoa</taxon>
        <taxon>Nematoda</taxon>
        <taxon>Chromadorea</taxon>
        <taxon>Rhabditida</taxon>
        <taxon>Rhabditina</taxon>
        <taxon>Rhabditomorpha</taxon>
        <taxon>Strongyloidea</taxon>
        <taxon>Strongylidae</taxon>
        <taxon>Oesophagostomum</taxon>
    </lineage>
</organism>
<evidence type="ECO:0000256" key="4">
    <source>
        <dbReference type="ARBA" id="ARBA00022596"/>
    </source>
</evidence>
<dbReference type="GO" id="GO:0005634">
    <property type="term" value="C:nucleus"/>
    <property type="evidence" value="ECO:0007669"/>
    <property type="project" value="TreeGrafter"/>
</dbReference>
<keyword evidence="4" id="KW-0533">Nickel</keyword>
<keyword evidence="7 10" id="KW-0464">Manganese</keyword>
<comment type="catalytic activity">
    <reaction evidence="9 10">
        <text>beta-D-fructose 6-phosphate = dihydroxyacetone + D-glyceraldehyde 3-phosphate</text>
        <dbReference type="Rhea" id="RHEA:28002"/>
        <dbReference type="ChEBI" id="CHEBI:16016"/>
        <dbReference type="ChEBI" id="CHEBI:57634"/>
        <dbReference type="ChEBI" id="CHEBI:59776"/>
    </reaction>
</comment>
<proteinExistence type="inferred from homology"/>
<dbReference type="GO" id="GO:0006974">
    <property type="term" value="P:DNA damage response"/>
    <property type="evidence" value="ECO:0007669"/>
    <property type="project" value="TreeGrafter"/>
</dbReference>
<evidence type="ECO:0000256" key="8">
    <source>
        <dbReference type="ARBA" id="ARBA00045980"/>
    </source>
</evidence>
<feature type="domain" description="Damage-control phosphatase ARMT1-like metal-binding" evidence="11">
    <location>
        <begin position="3"/>
        <end position="212"/>
    </location>
</feature>
<comment type="similarity">
    <text evidence="3 10">Belongs to the damage-control phosphatase family. Sugar phosphate phosphatase III subfamily.</text>
</comment>
<comment type="domain">
    <text evidence="10">Subfamily III proteins have a conserved RTxK motif about 40-50 residues from the C-terminus; the threonine may be replaced by serine or cysteine.</text>
</comment>
<name>A0A0B1S467_OESDE</name>
<keyword evidence="6 10" id="KW-0378">Hydrolase</keyword>
<dbReference type="InterPro" id="IPR039763">
    <property type="entry name" value="ARMT1"/>
</dbReference>
<comment type="catalytic activity">
    <reaction evidence="1 10">
        <text>L-glutamyl-[protein] + S-adenosyl-L-methionine = [protein]-L-glutamate 5-O-methyl ester + S-adenosyl-L-homocysteine</text>
        <dbReference type="Rhea" id="RHEA:24452"/>
        <dbReference type="Rhea" id="RHEA-COMP:10208"/>
        <dbReference type="Rhea" id="RHEA-COMP:10311"/>
        <dbReference type="ChEBI" id="CHEBI:29973"/>
        <dbReference type="ChEBI" id="CHEBI:57856"/>
        <dbReference type="ChEBI" id="CHEBI:59789"/>
        <dbReference type="ChEBI" id="CHEBI:82795"/>
    </reaction>
</comment>
<dbReference type="EMBL" id="KN601771">
    <property type="protein sequence ID" value="KHJ80123.1"/>
    <property type="molecule type" value="Genomic_DNA"/>
</dbReference>
<dbReference type="GO" id="GO:0032259">
    <property type="term" value="P:methylation"/>
    <property type="evidence" value="ECO:0007669"/>
    <property type="project" value="UniProtKB-KW"/>
</dbReference>
<reference evidence="12 13" key="1">
    <citation type="submission" date="2014-03" db="EMBL/GenBank/DDBJ databases">
        <title>Draft genome of the hookworm Oesophagostomum dentatum.</title>
        <authorList>
            <person name="Mitreva M."/>
        </authorList>
    </citation>
    <scope>NUCLEOTIDE SEQUENCE [LARGE SCALE GENOMIC DNA]</scope>
    <source>
        <strain evidence="12 13">OD-Hann</strain>
    </source>
</reference>
<evidence type="ECO:0000313" key="13">
    <source>
        <dbReference type="Proteomes" id="UP000053660"/>
    </source>
</evidence>
<protein>
    <recommendedName>
        <fullName evidence="10">Sugar phosphate phosphatase</fullName>
        <ecNumber evidence="10">2.1.1.-</ecNumber>
        <ecNumber evidence="10">3.1.3.-</ecNumber>
    </recommendedName>
</protein>
<evidence type="ECO:0000256" key="1">
    <source>
        <dbReference type="ARBA" id="ARBA00000807"/>
    </source>
</evidence>
<evidence type="ECO:0000256" key="6">
    <source>
        <dbReference type="ARBA" id="ARBA00022801"/>
    </source>
</evidence>
<dbReference type="GO" id="GO:0008983">
    <property type="term" value="F:protein-glutamate O-methyltransferase activity"/>
    <property type="evidence" value="ECO:0007669"/>
    <property type="project" value="RHEA"/>
</dbReference>
<dbReference type="SUPFAM" id="SSF111321">
    <property type="entry name" value="AF1104-like"/>
    <property type="match status" value="1"/>
</dbReference>
<comment type="function">
    <text evidence="8 10">Metal-dependent phosphatase that shows phosphatase activity against several substrates, including fructose-1-phosphate and fructose-6-phosphate. Its preference for fructose-1-phosphate, a strong glycating agent that causes DNA damage rather than a canonical yeast metabolite, suggests a damage-control function in hexose phosphate metabolism. Has also been shown to have O-methyltransferase activity that methylates glutamate residues of target proteins to form gamma-glutamyl methyl ester residues. Possibly methylates PCNA, suggesting it is involved in the DNA damage response.</text>
</comment>
<dbReference type="EC" id="2.1.1.-" evidence="10"/>
<dbReference type="PANTHER" id="PTHR12260">
    <property type="entry name" value="DAMAGE-CONTROL PHOSPHATASE ARMT1"/>
    <property type="match status" value="1"/>
</dbReference>
<dbReference type="InterPro" id="IPR036075">
    <property type="entry name" value="ARMT-1-like_metal-bd_sf"/>
</dbReference>
<keyword evidence="13" id="KW-1185">Reference proteome</keyword>
<evidence type="ECO:0000256" key="9">
    <source>
        <dbReference type="ARBA" id="ARBA00048809"/>
    </source>
</evidence>
<gene>
    <name evidence="12" type="ORF">OESDEN_20210</name>
</gene>
<keyword evidence="10" id="KW-0489">Methyltransferase</keyword>
<dbReference type="Proteomes" id="UP000053660">
    <property type="component" value="Unassembled WGS sequence"/>
</dbReference>
<sequence length="238" mass="28026">MLSVAKKLEEKQRRETLEDLLKLCLWGNKCDIALTDGDVPMLKHSPTEAARMLDPFILRNDLKTAIDSFFLRLRPNKKGLRELHVVLDNMGPEFMNDLIFVEYVMETKLADRTILHGKEYPYFISDATRNDFEWALAELNRLDGGVLLFHDHRFWTHPYPYSEMKTVAPDLYSELSEASIIIFKGDMNYQKLDANIDWSFETPFQVRCRTFFFEGIALLQTHSFFRYRVTNSVFWHVV</sequence>
<evidence type="ECO:0000256" key="10">
    <source>
        <dbReference type="RuleBase" id="RU367030"/>
    </source>
</evidence>
<dbReference type="Pfam" id="PF01937">
    <property type="entry name" value="ARMT1-like_dom"/>
    <property type="match status" value="1"/>
</dbReference>
<dbReference type="AlphaFoldDB" id="A0A0B1S467"/>
<dbReference type="OrthoDB" id="541375at2759"/>
<comment type="catalytic activity">
    <reaction evidence="2 10">
        <text>beta-D-fructose 1-phosphate + H2O = D-fructose + phosphate</text>
        <dbReference type="Rhea" id="RHEA:35603"/>
        <dbReference type="ChEBI" id="CHEBI:15377"/>
        <dbReference type="ChEBI" id="CHEBI:37721"/>
        <dbReference type="ChEBI" id="CHEBI:43474"/>
        <dbReference type="ChEBI" id="CHEBI:138881"/>
    </reaction>
</comment>
<dbReference type="GO" id="GO:0046872">
    <property type="term" value="F:metal ion binding"/>
    <property type="evidence" value="ECO:0007669"/>
    <property type="project" value="UniProtKB-UniRule"/>
</dbReference>
<accession>A0A0B1S467</accession>
<dbReference type="EC" id="3.1.3.-" evidence="10"/>
<dbReference type="PANTHER" id="PTHR12260:SF6">
    <property type="entry name" value="DAMAGE-CONTROL PHOSPHATASE ARMT1"/>
    <property type="match status" value="1"/>
</dbReference>
<evidence type="ECO:0000256" key="7">
    <source>
        <dbReference type="ARBA" id="ARBA00023211"/>
    </source>
</evidence>
<evidence type="ECO:0000313" key="12">
    <source>
        <dbReference type="EMBL" id="KHJ80123.1"/>
    </source>
</evidence>
<evidence type="ECO:0000256" key="3">
    <source>
        <dbReference type="ARBA" id="ARBA00009519"/>
    </source>
</evidence>
<dbReference type="InterPro" id="IPR002791">
    <property type="entry name" value="ARMT1-like_metal-bd"/>
</dbReference>
<keyword evidence="5 10" id="KW-0479">Metal-binding</keyword>
<dbReference type="GO" id="GO:0103026">
    <property type="term" value="F:fructose-1-phosphatase activity"/>
    <property type="evidence" value="ECO:0007669"/>
    <property type="project" value="RHEA"/>
</dbReference>
<evidence type="ECO:0000256" key="2">
    <source>
        <dbReference type="ARBA" id="ARBA00001326"/>
    </source>
</evidence>
<dbReference type="GO" id="GO:0097023">
    <property type="term" value="F:fructose 6-phosphate aldolase activity"/>
    <property type="evidence" value="ECO:0007669"/>
    <property type="project" value="RHEA"/>
</dbReference>
<keyword evidence="10" id="KW-0808">Transferase</keyword>
<dbReference type="Gene3D" id="3.40.50.10880">
    <property type="entry name" value="Uncharacterised protein PF01937, DUF89, domain 3"/>
    <property type="match status" value="1"/>
</dbReference>
<evidence type="ECO:0000259" key="11">
    <source>
        <dbReference type="Pfam" id="PF01937"/>
    </source>
</evidence>
<comment type="cofactor">
    <cofactor evidence="10">
        <name>Mn(2+)</name>
        <dbReference type="ChEBI" id="CHEBI:29035"/>
    </cofactor>
    <cofactor evidence="10">
        <name>Ni(2+)</name>
        <dbReference type="ChEBI" id="CHEBI:49786"/>
    </cofactor>
</comment>
<evidence type="ECO:0000256" key="5">
    <source>
        <dbReference type="ARBA" id="ARBA00022723"/>
    </source>
</evidence>